<evidence type="ECO:0000256" key="1">
    <source>
        <dbReference type="ARBA" id="ARBA00023015"/>
    </source>
</evidence>
<keyword evidence="1" id="KW-0805">Transcription regulation</keyword>
<evidence type="ECO:0000259" key="5">
    <source>
        <dbReference type="PROSITE" id="PS51202"/>
    </source>
</evidence>
<organism evidence="6 7">
    <name type="scientific">Paenibacillus alba</name>
    <dbReference type="NCBI Taxonomy" id="1197127"/>
    <lineage>
        <taxon>Bacteria</taxon>
        <taxon>Bacillati</taxon>
        <taxon>Bacillota</taxon>
        <taxon>Bacilli</taxon>
        <taxon>Bacillales</taxon>
        <taxon>Paenibacillaceae</taxon>
        <taxon>Paenibacillus</taxon>
    </lineage>
</organism>
<dbReference type="Gene3D" id="1.10.10.10">
    <property type="entry name" value="Winged helix-like DNA-binding domain superfamily/Winged helix DNA-binding domain"/>
    <property type="match status" value="1"/>
</dbReference>
<dbReference type="Pfam" id="PF02080">
    <property type="entry name" value="TrkA_C"/>
    <property type="match status" value="1"/>
</dbReference>
<protein>
    <submittedName>
        <fullName evidence="6">TrkA C-terminal domain-containing protein</fullName>
    </submittedName>
</protein>
<dbReference type="EMBL" id="JARLKY010000009">
    <property type="protein sequence ID" value="MEC0226262.1"/>
    <property type="molecule type" value="Genomic_DNA"/>
</dbReference>
<dbReference type="PROSITE" id="PS50949">
    <property type="entry name" value="HTH_GNTR"/>
    <property type="match status" value="1"/>
</dbReference>
<dbReference type="InterPro" id="IPR036721">
    <property type="entry name" value="RCK_C_sf"/>
</dbReference>
<evidence type="ECO:0000256" key="2">
    <source>
        <dbReference type="ARBA" id="ARBA00023125"/>
    </source>
</evidence>
<dbReference type="InterPro" id="IPR000524">
    <property type="entry name" value="Tscrpt_reg_HTH_GntR"/>
</dbReference>
<evidence type="ECO:0000313" key="7">
    <source>
        <dbReference type="Proteomes" id="UP001338137"/>
    </source>
</evidence>
<accession>A0ABU6FWH2</accession>
<sequence>MQEVSGYKSIALDIAQRIVSGEFSIQRKISGRSLLASQYHVSPETIRKAIGLLKDENIVSVSQGKEIIVLSDQRAYDYITKNNYMKSVYSLKQELELLLVEKKKMDHKFDTILTEIINYSDRLQNLKIYNPVEINVNESSHVVGKTISDLQFWQNTGATIVALRRGVEVAISPGPHVILREHDILVVVGDSYTYQRTNLFINNNGVENKE</sequence>
<proteinExistence type="predicted"/>
<dbReference type="SMART" id="SM00345">
    <property type="entry name" value="HTH_GNTR"/>
    <property type="match status" value="1"/>
</dbReference>
<dbReference type="RefSeq" id="WP_173218574.1">
    <property type="nucleotide sequence ID" value="NZ_JABMKZ010000007.1"/>
</dbReference>
<keyword evidence="7" id="KW-1185">Reference proteome</keyword>
<reference evidence="6 7" key="1">
    <citation type="submission" date="2023-03" db="EMBL/GenBank/DDBJ databases">
        <title>Bacillus Genome Sequencing.</title>
        <authorList>
            <person name="Dunlap C."/>
        </authorList>
    </citation>
    <scope>NUCLEOTIDE SEQUENCE [LARGE SCALE GENOMIC DNA]</scope>
    <source>
        <strain evidence="6 7">BD-533</strain>
    </source>
</reference>
<gene>
    <name evidence="6" type="ORF">P4I72_03940</name>
</gene>
<keyword evidence="3" id="KW-0804">Transcription</keyword>
<dbReference type="InterPro" id="IPR050144">
    <property type="entry name" value="AAE_transporter"/>
</dbReference>
<name>A0ABU6FWH2_9BACL</name>
<dbReference type="PANTHER" id="PTHR30445:SF8">
    <property type="entry name" value="K(+)_H(+) ANTIPORTER SUBUNIT KHTT"/>
    <property type="match status" value="1"/>
</dbReference>
<dbReference type="Pfam" id="PF00392">
    <property type="entry name" value="GntR"/>
    <property type="match status" value="1"/>
</dbReference>
<dbReference type="PROSITE" id="PS51202">
    <property type="entry name" value="RCK_C"/>
    <property type="match status" value="1"/>
</dbReference>
<dbReference type="InterPro" id="IPR006037">
    <property type="entry name" value="RCK_C"/>
</dbReference>
<dbReference type="SUPFAM" id="SSF46785">
    <property type="entry name" value="Winged helix' DNA-binding domain"/>
    <property type="match status" value="1"/>
</dbReference>
<keyword evidence="2" id="KW-0238">DNA-binding</keyword>
<evidence type="ECO:0000313" key="6">
    <source>
        <dbReference type="EMBL" id="MEC0226262.1"/>
    </source>
</evidence>
<evidence type="ECO:0000256" key="3">
    <source>
        <dbReference type="ARBA" id="ARBA00023163"/>
    </source>
</evidence>
<dbReference type="Proteomes" id="UP001338137">
    <property type="component" value="Unassembled WGS sequence"/>
</dbReference>
<dbReference type="SUPFAM" id="SSF116726">
    <property type="entry name" value="TrkA C-terminal domain-like"/>
    <property type="match status" value="1"/>
</dbReference>
<feature type="domain" description="RCK C-terminal" evidence="5">
    <location>
        <begin position="118"/>
        <end position="203"/>
    </location>
</feature>
<dbReference type="Gene3D" id="3.30.70.1450">
    <property type="entry name" value="Regulator of K+ conductance, C-terminal domain"/>
    <property type="match status" value="1"/>
</dbReference>
<evidence type="ECO:0000259" key="4">
    <source>
        <dbReference type="PROSITE" id="PS50949"/>
    </source>
</evidence>
<comment type="caution">
    <text evidence="6">The sequence shown here is derived from an EMBL/GenBank/DDBJ whole genome shotgun (WGS) entry which is preliminary data.</text>
</comment>
<dbReference type="InterPro" id="IPR036390">
    <property type="entry name" value="WH_DNA-bd_sf"/>
</dbReference>
<dbReference type="PANTHER" id="PTHR30445">
    <property type="entry name" value="K(+)_H(+) ANTIPORTER SUBUNIT KHTT"/>
    <property type="match status" value="1"/>
</dbReference>
<dbReference type="InterPro" id="IPR036388">
    <property type="entry name" value="WH-like_DNA-bd_sf"/>
</dbReference>
<feature type="domain" description="HTH gntR-type" evidence="4">
    <location>
        <begin position="4"/>
        <end position="72"/>
    </location>
</feature>